<organism evidence="2 3">
    <name type="scientific">Streptococcus dysgalactiae subsp. dysgalactiae</name>
    <dbReference type="NCBI Taxonomy" id="99822"/>
    <lineage>
        <taxon>Bacteria</taxon>
        <taxon>Bacillati</taxon>
        <taxon>Bacillota</taxon>
        <taxon>Bacilli</taxon>
        <taxon>Lactobacillales</taxon>
        <taxon>Streptococcaceae</taxon>
        <taxon>Streptococcus</taxon>
    </lineage>
</organism>
<dbReference type="RefSeq" id="WP_115246188.1">
    <property type="nucleotide sequence ID" value="NZ_UHFG01000004.1"/>
</dbReference>
<dbReference type="EC" id="2.3.1.-" evidence="2"/>
<protein>
    <submittedName>
        <fullName evidence="2">GNAT family acetyltransferase</fullName>
        <ecNumber evidence="2">2.3.1.-</ecNumber>
    </submittedName>
</protein>
<dbReference type="Gene3D" id="3.40.630.30">
    <property type="match status" value="1"/>
</dbReference>
<dbReference type="SUPFAM" id="SSF55729">
    <property type="entry name" value="Acyl-CoA N-acyltransferases (Nat)"/>
    <property type="match status" value="1"/>
</dbReference>
<dbReference type="InterPro" id="IPR000182">
    <property type="entry name" value="GNAT_dom"/>
</dbReference>
<dbReference type="Proteomes" id="UP000254797">
    <property type="component" value="Unassembled WGS sequence"/>
</dbReference>
<gene>
    <name evidence="2" type="ORF">NCTC4670_01180</name>
</gene>
<dbReference type="GO" id="GO:0016747">
    <property type="term" value="F:acyltransferase activity, transferring groups other than amino-acyl groups"/>
    <property type="evidence" value="ECO:0007669"/>
    <property type="project" value="InterPro"/>
</dbReference>
<evidence type="ECO:0000313" key="3">
    <source>
        <dbReference type="Proteomes" id="UP000254797"/>
    </source>
</evidence>
<dbReference type="AlphaFoldDB" id="A0A380JV54"/>
<name>A0A380JV54_STRDY</name>
<accession>A0A380JV54</accession>
<keyword evidence="2" id="KW-0012">Acyltransferase</keyword>
<dbReference type="PROSITE" id="PS51186">
    <property type="entry name" value="GNAT"/>
    <property type="match status" value="1"/>
</dbReference>
<dbReference type="EMBL" id="UHFG01000004">
    <property type="protein sequence ID" value="SUN50065.1"/>
    <property type="molecule type" value="Genomic_DNA"/>
</dbReference>
<evidence type="ECO:0000259" key="1">
    <source>
        <dbReference type="PROSITE" id="PS51186"/>
    </source>
</evidence>
<sequence length="180" mass="20832">MAIHRIQLSDQAAFEKFQAMLLAEKAAGNPFIETKMVTDFPAFVTKSKRFETRTDHPDWSTSTNYYYFLDDELVACIGCRWQLEKGDLERFGGHIGYVTRPDYRGQGIMTELLLFALECYRERGILRVLITANRYNITSRRTIEKVGGILEDIVQVPMDYNVSLMAGQELVRYWINLGEK</sequence>
<keyword evidence="2" id="KW-0808">Transferase</keyword>
<reference evidence="2 3" key="1">
    <citation type="submission" date="2018-06" db="EMBL/GenBank/DDBJ databases">
        <authorList>
            <consortium name="Pathogen Informatics"/>
            <person name="Doyle S."/>
        </authorList>
    </citation>
    <scope>NUCLEOTIDE SEQUENCE [LARGE SCALE GENOMIC DNA]</scope>
    <source>
        <strain evidence="2 3">NCTC4670</strain>
    </source>
</reference>
<dbReference type="PANTHER" id="PTHR39173:SF1">
    <property type="entry name" value="ACETYLTRANSFERASE"/>
    <property type="match status" value="1"/>
</dbReference>
<feature type="domain" description="N-acetyltransferase" evidence="1">
    <location>
        <begin position="1"/>
        <end position="178"/>
    </location>
</feature>
<dbReference type="CDD" id="cd04301">
    <property type="entry name" value="NAT_SF"/>
    <property type="match status" value="1"/>
</dbReference>
<evidence type="ECO:0000313" key="2">
    <source>
        <dbReference type="EMBL" id="SUN50065.1"/>
    </source>
</evidence>
<dbReference type="Pfam" id="PF00583">
    <property type="entry name" value="Acetyltransf_1"/>
    <property type="match status" value="1"/>
</dbReference>
<proteinExistence type="predicted"/>
<dbReference type="InterPro" id="IPR016181">
    <property type="entry name" value="Acyl_CoA_acyltransferase"/>
</dbReference>
<dbReference type="PANTHER" id="PTHR39173">
    <property type="entry name" value="ACETYLTRANSFERASE"/>
    <property type="match status" value="1"/>
</dbReference>